<dbReference type="OrthoDB" id="2637653at2759"/>
<accession>A0A1Y2IT78</accession>
<keyword evidence="1" id="KW-1133">Transmembrane helix</keyword>
<dbReference type="Proteomes" id="UP000193067">
    <property type="component" value="Unassembled WGS sequence"/>
</dbReference>
<gene>
    <name evidence="3" type="ORF">PYCCODRAFT_1365279</name>
</gene>
<sequence length="344" mass="38874">MALASYLRVLLSKEVVLHNARDLSYSEVACATVLTWDVLIMLSQEVELIWKRTWTPAKCMYFVARYVPWLVQLALLAINVNGSTGLKYTFHQCFAWQVVQGVFLQIIVTTVDVILITRVYALYSRSRILLGVLGSLFVAEVTFLCYVLGVVTPRLTYDDECYVTSSPAIFQYYWIVSLIFETILFALTLYKFAEAVRQGWGNGPVMQQFVNDGTWAYTLIFLVMLINMMMYKYVHSTLTGICYTWLLVVLSFAGSRLVLNPRRASARASISGSRYTSGDTSHIELTYRVSTSRPTYPTCEGIVVTEERITDGMLSFYRYVGGAHGPNPLQRTAGEVINSVMTGR</sequence>
<dbReference type="EMBL" id="KZ084099">
    <property type="protein sequence ID" value="OSD03834.1"/>
    <property type="molecule type" value="Genomic_DNA"/>
</dbReference>
<name>A0A1Y2IT78_TRAC3</name>
<feature type="transmembrane region" description="Helical" evidence="1">
    <location>
        <begin position="237"/>
        <end position="259"/>
    </location>
</feature>
<feature type="transmembrane region" description="Helical" evidence="1">
    <location>
        <begin position="63"/>
        <end position="82"/>
    </location>
</feature>
<protein>
    <recommendedName>
        <fullName evidence="2">DUF6533 domain-containing protein</fullName>
    </recommendedName>
</protein>
<organism evidence="3 4">
    <name type="scientific">Trametes coccinea (strain BRFM310)</name>
    <name type="common">Pycnoporus coccineus</name>
    <dbReference type="NCBI Taxonomy" id="1353009"/>
    <lineage>
        <taxon>Eukaryota</taxon>
        <taxon>Fungi</taxon>
        <taxon>Dikarya</taxon>
        <taxon>Basidiomycota</taxon>
        <taxon>Agaricomycotina</taxon>
        <taxon>Agaricomycetes</taxon>
        <taxon>Polyporales</taxon>
        <taxon>Polyporaceae</taxon>
        <taxon>Trametes</taxon>
    </lineage>
</organism>
<proteinExistence type="predicted"/>
<evidence type="ECO:0000259" key="2">
    <source>
        <dbReference type="Pfam" id="PF20151"/>
    </source>
</evidence>
<feature type="transmembrane region" description="Helical" evidence="1">
    <location>
        <begin position="94"/>
        <end position="116"/>
    </location>
</feature>
<evidence type="ECO:0000313" key="3">
    <source>
        <dbReference type="EMBL" id="OSD03834.1"/>
    </source>
</evidence>
<feature type="transmembrane region" description="Helical" evidence="1">
    <location>
        <begin position="214"/>
        <end position="231"/>
    </location>
</feature>
<feature type="domain" description="DUF6533" evidence="2">
    <location>
        <begin position="25"/>
        <end position="68"/>
    </location>
</feature>
<keyword evidence="1" id="KW-0472">Membrane</keyword>
<keyword evidence="4" id="KW-1185">Reference proteome</keyword>
<dbReference type="Pfam" id="PF20151">
    <property type="entry name" value="DUF6533"/>
    <property type="match status" value="1"/>
</dbReference>
<keyword evidence="1" id="KW-0812">Transmembrane</keyword>
<dbReference type="AlphaFoldDB" id="A0A1Y2IT78"/>
<feature type="transmembrane region" description="Helical" evidence="1">
    <location>
        <begin position="128"/>
        <end position="152"/>
    </location>
</feature>
<evidence type="ECO:0000313" key="4">
    <source>
        <dbReference type="Proteomes" id="UP000193067"/>
    </source>
</evidence>
<dbReference type="STRING" id="1353009.A0A1Y2IT78"/>
<evidence type="ECO:0000256" key="1">
    <source>
        <dbReference type="SAM" id="Phobius"/>
    </source>
</evidence>
<dbReference type="InterPro" id="IPR045340">
    <property type="entry name" value="DUF6533"/>
</dbReference>
<reference evidence="3 4" key="1">
    <citation type="journal article" date="2015" name="Biotechnol. Biofuels">
        <title>Enhanced degradation of softwood versus hardwood by the white-rot fungus Pycnoporus coccineus.</title>
        <authorList>
            <person name="Couturier M."/>
            <person name="Navarro D."/>
            <person name="Chevret D."/>
            <person name="Henrissat B."/>
            <person name="Piumi F."/>
            <person name="Ruiz-Duenas F.J."/>
            <person name="Martinez A.T."/>
            <person name="Grigoriev I.V."/>
            <person name="Riley R."/>
            <person name="Lipzen A."/>
            <person name="Berrin J.G."/>
            <person name="Master E.R."/>
            <person name="Rosso M.N."/>
        </authorList>
    </citation>
    <scope>NUCLEOTIDE SEQUENCE [LARGE SCALE GENOMIC DNA]</scope>
    <source>
        <strain evidence="3 4">BRFM310</strain>
    </source>
</reference>
<feature type="transmembrane region" description="Helical" evidence="1">
    <location>
        <begin position="172"/>
        <end position="193"/>
    </location>
</feature>